<accession>A0ACC5VGW9</accession>
<sequence length="207" mass="23086">MSRASRASLVAAGVKALHVLLVQIIQRPVQFSKDADLHLALKSQGSLAKLERSIASEKDEPLITYPMSLNSLKTHANENLVGGFKALNDLRLKALEALEFAEKRQQHANKRSKSGLTRKVEQLEQELEMQRQTNVILLRALSESMTQLTNIRDAADDKIRAKRTHDALHTLRAILSMGMPPFNQVENYSEAHAPIADVANISDYRKG</sequence>
<name>A0ACC5VGW9_STUCH</name>
<comment type="caution">
    <text evidence="1">The sequence shown here is derived from an EMBL/GenBank/DDBJ whole genome shotgun (WGS) entry which is preliminary data.</text>
</comment>
<protein>
    <submittedName>
        <fullName evidence="1">Uncharacterized protein</fullName>
    </submittedName>
</protein>
<keyword evidence="2" id="KW-1185">Reference proteome</keyword>
<organism evidence="1 2">
    <name type="scientific">Stutzerimonas chloritidismutans</name>
    <name type="common">Pseudomonas chloritidismutans</name>
    <dbReference type="NCBI Taxonomy" id="203192"/>
    <lineage>
        <taxon>Bacteria</taxon>
        <taxon>Pseudomonadati</taxon>
        <taxon>Pseudomonadota</taxon>
        <taxon>Gammaproteobacteria</taxon>
        <taxon>Pseudomonadales</taxon>
        <taxon>Pseudomonadaceae</taxon>
        <taxon>Stutzerimonas</taxon>
    </lineage>
</organism>
<dbReference type="EMBL" id="JAHHFP010000019">
    <property type="protein sequence ID" value="MBX7271794.1"/>
    <property type="molecule type" value="Genomic_DNA"/>
</dbReference>
<evidence type="ECO:0000313" key="1">
    <source>
        <dbReference type="EMBL" id="MBX7271794.1"/>
    </source>
</evidence>
<reference evidence="1 2" key="1">
    <citation type="journal article" date="2021" name="Appl. Microbiol. Biotechnol.">
        <title>Biotechnological applications of marine bacteria in bioremediation of environments polluted with hydrocarbons and plastics.</title>
        <authorList>
            <person name="Muriel-Millan L.F."/>
            <person name="Millan-Lopez S."/>
            <person name="Pardo-Lopez L."/>
        </authorList>
    </citation>
    <scope>NUCLEOTIDE SEQUENCE [LARGE SCALE GENOMIC DNA]</scope>
    <source>
        <strain evidence="1 2">GOM4</strain>
    </source>
</reference>
<gene>
    <name evidence="1" type="ORF">KJJ99_08320</name>
</gene>
<dbReference type="Proteomes" id="UP000782475">
    <property type="component" value="Unassembled WGS sequence"/>
</dbReference>
<proteinExistence type="predicted"/>
<evidence type="ECO:0000313" key="2">
    <source>
        <dbReference type="Proteomes" id="UP000782475"/>
    </source>
</evidence>